<reference evidence="1" key="1">
    <citation type="submission" date="2021-05" db="EMBL/GenBank/DDBJ databases">
        <title>Encephalitozoon hellem ATCC 50604 Complete Genome.</title>
        <authorList>
            <person name="Mascarenhas dos Santos A.C."/>
            <person name="Julian A.T."/>
            <person name="Pombert J.-F."/>
        </authorList>
    </citation>
    <scope>NUCLEOTIDE SEQUENCE</scope>
    <source>
        <strain evidence="1">ATCC 50604</strain>
    </source>
</reference>
<dbReference type="Gene3D" id="3.20.20.105">
    <property type="entry name" value="Queuine tRNA-ribosyltransferase-like"/>
    <property type="match status" value="1"/>
</dbReference>
<dbReference type="GO" id="GO:0006400">
    <property type="term" value="P:tRNA modification"/>
    <property type="evidence" value="ECO:0007669"/>
    <property type="project" value="InterPro"/>
</dbReference>
<accession>A0A9Q9CEJ1</accession>
<proteinExistence type="predicted"/>
<dbReference type="Proteomes" id="UP001059546">
    <property type="component" value="Chromosome XI"/>
</dbReference>
<gene>
    <name evidence="1" type="ORF">GPU96_11g22370</name>
</gene>
<sequence length="222" mass="25307">MQPSYFISTKSCVVPHVVDPQSIPSTNKNMKIYIDDILYKDSAYEGGFDLEIKEFCSFSSIKTCLGFRNRPKTLVSKRGHYKLKKERYEELLGVLKPDYHADFDTGKIFVEGNELIEPKDVGEFVELLNGGHLLFGTEFVNNLVNQGMMMRFDGCKIDVCRIFDCKCCGDLSPGYLEYLWNIKEMNAFTYLAIHNYNVLDEIFKAIGLNKLSCGDVKAGDRV</sequence>
<dbReference type="EMBL" id="CP075157">
    <property type="protein sequence ID" value="UTX44434.1"/>
    <property type="molecule type" value="Genomic_DNA"/>
</dbReference>
<name>A0A9Q9CEJ1_ENCHE</name>
<evidence type="ECO:0000313" key="1">
    <source>
        <dbReference type="EMBL" id="UTX44434.1"/>
    </source>
</evidence>
<evidence type="ECO:0000313" key="2">
    <source>
        <dbReference type="Proteomes" id="UP001059546"/>
    </source>
</evidence>
<dbReference type="AlphaFoldDB" id="A0A9Q9CEJ1"/>
<dbReference type="SUPFAM" id="SSF51713">
    <property type="entry name" value="tRNA-guanine transglycosylase"/>
    <property type="match status" value="1"/>
</dbReference>
<protein>
    <submittedName>
        <fullName evidence="1">Uncharacterized protein</fullName>
    </submittedName>
</protein>
<dbReference type="InterPro" id="IPR036511">
    <property type="entry name" value="TGT-like_sf"/>
</dbReference>
<organism evidence="1 2">
    <name type="scientific">Encephalitozoon hellem</name>
    <name type="common">Microsporidian parasite</name>
    <dbReference type="NCBI Taxonomy" id="27973"/>
    <lineage>
        <taxon>Eukaryota</taxon>
        <taxon>Fungi</taxon>
        <taxon>Fungi incertae sedis</taxon>
        <taxon>Microsporidia</taxon>
        <taxon>Unikaryonidae</taxon>
        <taxon>Encephalitozoon</taxon>
    </lineage>
</organism>